<dbReference type="InterPro" id="IPR000933">
    <property type="entry name" value="Glyco_hydro_29"/>
</dbReference>
<feature type="signal peptide" evidence="7">
    <location>
        <begin position="1"/>
        <end position="22"/>
    </location>
</feature>
<dbReference type="Pfam" id="PF01120">
    <property type="entry name" value="Alpha_L_fucos"/>
    <property type="match status" value="1"/>
</dbReference>
<dbReference type="GO" id="GO:0006004">
    <property type="term" value="P:fucose metabolic process"/>
    <property type="evidence" value="ECO:0007669"/>
    <property type="project" value="InterPro"/>
</dbReference>
<sequence length="593" mass="66188">MNLLKTAFAFLLFCAISFCASAQEEQRWDKTVSGKEHPNIQWFKDAKFGMFIHWGLFSQTGGTWNGKNYYGISEWMMNRGKIPAADYATIAKKFNPTKFNAKEWAQVAKDAGMKYMVVTAKHHEGFAMYDSKASDFNIVKATPYGKDPMKPLSEAVRAAGLKFGFYYSQYLDWHEPNGGGNKWDFDDAKKDTKSYYRTKSIPQIKELLSNYGPLGVIWFDMPGGLTKEETQSLIDDARRIQPGCLISSRVGNGLGDFKDYGDGEVPATPVSGAWEALFTHNDSWGYSKYDYNFKTPKELIRLLATVASKGGNLILNVGPDSTGRMPEYSIKYLREVGQWLKVNGDAIYGTTAGLIAPQPWGVSTTKQGKLYLHIFDRPKNGMLLVPGLNASVKKAYTLAGRQPLVYTKQGSDIYIKLPSLTDSRNTVVILDVSPASAASDTKPITVSSQFDSNPLDAINAKLSGKTEAKSITYSYYFGDWKHTTCLVNMATPQDAATFNLRVTEPGDYKITLEYACDDQQSKQEGILNINGKDYPFETLTANNYDSHKPLMFLKQTVAIVSIGKAGNYSLNIKPMRNGKELFKLKTIWMDPVH</sequence>
<protein>
    <recommendedName>
        <fullName evidence="3">alpha-L-fucosidase</fullName>
        <ecNumber evidence="3">3.2.1.51</ecNumber>
    </recommendedName>
</protein>
<dbReference type="PRINTS" id="PR00741">
    <property type="entry name" value="GLHYDRLASE29"/>
</dbReference>
<keyword evidence="4 7" id="KW-0732">Signal</keyword>
<dbReference type="InterPro" id="IPR017853">
    <property type="entry name" value="GH"/>
</dbReference>
<keyword evidence="5" id="KW-0378">Hydrolase</keyword>
<dbReference type="Gene3D" id="2.60.120.260">
    <property type="entry name" value="Galactose-binding domain-like"/>
    <property type="match status" value="1"/>
</dbReference>
<accession>A0A7D4UE92</accession>
<dbReference type="GO" id="GO:0005764">
    <property type="term" value="C:lysosome"/>
    <property type="evidence" value="ECO:0007669"/>
    <property type="project" value="TreeGrafter"/>
</dbReference>
<evidence type="ECO:0000313" key="9">
    <source>
        <dbReference type="EMBL" id="QKJ33218.1"/>
    </source>
</evidence>
<evidence type="ECO:0000256" key="4">
    <source>
        <dbReference type="ARBA" id="ARBA00022729"/>
    </source>
</evidence>
<dbReference type="SMART" id="SM00812">
    <property type="entry name" value="Alpha_L_fucos"/>
    <property type="match status" value="1"/>
</dbReference>
<keyword evidence="10" id="KW-1185">Reference proteome</keyword>
<dbReference type="InterPro" id="IPR013780">
    <property type="entry name" value="Glyco_hydro_b"/>
</dbReference>
<feature type="chain" id="PRO_5028849309" description="alpha-L-fucosidase" evidence="7">
    <location>
        <begin position="23"/>
        <end position="593"/>
    </location>
</feature>
<dbReference type="PANTHER" id="PTHR10030">
    <property type="entry name" value="ALPHA-L-FUCOSIDASE"/>
    <property type="match status" value="1"/>
</dbReference>
<organism evidence="9 10">
    <name type="scientific">Mucilaginibacter mali</name>
    <dbReference type="NCBI Taxonomy" id="2740462"/>
    <lineage>
        <taxon>Bacteria</taxon>
        <taxon>Pseudomonadati</taxon>
        <taxon>Bacteroidota</taxon>
        <taxon>Sphingobacteriia</taxon>
        <taxon>Sphingobacteriales</taxon>
        <taxon>Sphingobacteriaceae</taxon>
        <taxon>Mucilaginibacter</taxon>
    </lineage>
</organism>
<evidence type="ECO:0000256" key="3">
    <source>
        <dbReference type="ARBA" id="ARBA00012662"/>
    </source>
</evidence>
<evidence type="ECO:0000256" key="5">
    <source>
        <dbReference type="ARBA" id="ARBA00022801"/>
    </source>
</evidence>
<evidence type="ECO:0000256" key="7">
    <source>
        <dbReference type="SAM" id="SignalP"/>
    </source>
</evidence>
<keyword evidence="6" id="KW-0326">Glycosidase</keyword>
<proteinExistence type="inferred from homology"/>
<evidence type="ECO:0000256" key="1">
    <source>
        <dbReference type="ARBA" id="ARBA00004071"/>
    </source>
</evidence>
<name>A0A7D4UE92_9SPHI</name>
<evidence type="ECO:0000259" key="8">
    <source>
        <dbReference type="Pfam" id="PF01120"/>
    </source>
</evidence>
<gene>
    <name evidence="9" type="ORF">HQ865_20045</name>
</gene>
<dbReference type="SUPFAM" id="SSF51445">
    <property type="entry name" value="(Trans)glycosidases"/>
    <property type="match status" value="1"/>
</dbReference>
<evidence type="ECO:0000256" key="6">
    <source>
        <dbReference type="ARBA" id="ARBA00023295"/>
    </source>
</evidence>
<dbReference type="GO" id="GO:0004560">
    <property type="term" value="F:alpha-L-fucosidase activity"/>
    <property type="evidence" value="ECO:0007669"/>
    <property type="project" value="InterPro"/>
</dbReference>
<feature type="domain" description="Glycoside hydrolase family 29 N-terminal" evidence="8">
    <location>
        <begin position="20"/>
        <end position="345"/>
    </location>
</feature>
<dbReference type="EMBL" id="CP054139">
    <property type="protein sequence ID" value="QKJ33218.1"/>
    <property type="molecule type" value="Genomic_DNA"/>
</dbReference>
<dbReference type="InterPro" id="IPR057739">
    <property type="entry name" value="Glyco_hydro_29_N"/>
</dbReference>
<dbReference type="GO" id="GO:0016139">
    <property type="term" value="P:glycoside catabolic process"/>
    <property type="evidence" value="ECO:0007669"/>
    <property type="project" value="TreeGrafter"/>
</dbReference>
<evidence type="ECO:0000313" key="10">
    <source>
        <dbReference type="Proteomes" id="UP000505355"/>
    </source>
</evidence>
<evidence type="ECO:0000256" key="2">
    <source>
        <dbReference type="ARBA" id="ARBA00007951"/>
    </source>
</evidence>
<dbReference type="Proteomes" id="UP000505355">
    <property type="component" value="Chromosome"/>
</dbReference>
<dbReference type="PANTHER" id="PTHR10030:SF37">
    <property type="entry name" value="ALPHA-L-FUCOSIDASE-RELATED"/>
    <property type="match status" value="1"/>
</dbReference>
<reference evidence="9 10" key="1">
    <citation type="submission" date="2020-05" db="EMBL/GenBank/DDBJ databases">
        <title>Mucilaginibacter mali sp. nov.</title>
        <authorList>
            <person name="Kim H.S."/>
            <person name="Lee K.C."/>
            <person name="Suh M.K."/>
            <person name="Kim J.-S."/>
            <person name="Han K.-I."/>
            <person name="Eom M.K."/>
            <person name="Shin Y.K."/>
            <person name="Lee J.-S."/>
        </authorList>
    </citation>
    <scope>NUCLEOTIDE SEQUENCE [LARGE SCALE GENOMIC DNA]</scope>
    <source>
        <strain evidence="9 10">G2-14</strain>
    </source>
</reference>
<dbReference type="InterPro" id="IPR016286">
    <property type="entry name" value="FUC_metazoa-typ"/>
</dbReference>
<dbReference type="KEGG" id="mmab:HQ865_20045"/>
<dbReference type="Gene3D" id="2.60.40.1180">
    <property type="entry name" value="Golgi alpha-mannosidase II"/>
    <property type="match status" value="1"/>
</dbReference>
<dbReference type="Gene3D" id="3.20.20.80">
    <property type="entry name" value="Glycosidases"/>
    <property type="match status" value="1"/>
</dbReference>
<dbReference type="AlphaFoldDB" id="A0A7D4UE92"/>
<dbReference type="EC" id="3.2.1.51" evidence="3"/>
<comment type="similarity">
    <text evidence="2">Belongs to the glycosyl hydrolase 29 family.</text>
</comment>
<comment type="function">
    <text evidence="1">Alpha-L-fucosidase is responsible for hydrolyzing the alpha-1,6-linked fucose joined to the reducing-end N-acetylglucosamine of the carbohydrate moieties of glycoproteins.</text>
</comment>